<keyword evidence="3" id="KW-1185">Reference proteome</keyword>
<sequence length="362" mass="37615">MTTSTLRYALVSALVTLGLIVGTASSGSAATSPTLTAKKTKAAVVFGSGLKAASTEQPCQSGSAACASSKPQLSLAWSSAASTAGCRFRLDVDWGDGKAVQSVKLSGSEQAKVWTVTHNYAGNVAARRAYAIGATATVLADPQARGCSIESAGLTFTLMCTPTQLVSTAWGAKFPGGDSDISHLNDTFRPGVEKFVAAMTKAGITVSPQSTLRSPQRSYLMHYSYKVAKKQITPAQVPAYTPVAGEKAPKVCWVFRSTTGALDNTTAVRAASTLLSSMGVDPSLKTPPALRSRHNTGDAIDMRTTWTASTIKIKTADGKTVTISSGPKDGTNARLMAVGASYGVNHFAPAAVDRNHWSSDGR</sequence>
<dbReference type="RefSeq" id="WP_307249053.1">
    <property type="nucleotide sequence ID" value="NZ_JAUSQZ010000001.1"/>
</dbReference>
<gene>
    <name evidence="2" type="ORF">J2S57_005900</name>
</gene>
<keyword evidence="1" id="KW-0732">Signal</keyword>
<reference evidence="2 3" key="1">
    <citation type="submission" date="2023-07" db="EMBL/GenBank/DDBJ databases">
        <title>Sequencing the genomes of 1000 actinobacteria strains.</title>
        <authorList>
            <person name="Klenk H.-P."/>
        </authorList>
    </citation>
    <scope>NUCLEOTIDE SEQUENCE [LARGE SCALE GENOMIC DNA]</scope>
    <source>
        <strain evidence="2 3">DSM 44388</strain>
    </source>
</reference>
<feature type="signal peptide" evidence="1">
    <location>
        <begin position="1"/>
        <end position="29"/>
    </location>
</feature>
<accession>A0ABT9PBT1</accession>
<comment type="caution">
    <text evidence="2">The sequence shown here is derived from an EMBL/GenBank/DDBJ whole genome shotgun (WGS) entry which is preliminary data.</text>
</comment>
<dbReference type="Gene3D" id="3.30.1380.10">
    <property type="match status" value="1"/>
</dbReference>
<evidence type="ECO:0000313" key="2">
    <source>
        <dbReference type="EMBL" id="MDP9830151.1"/>
    </source>
</evidence>
<proteinExistence type="predicted"/>
<dbReference type="InterPro" id="IPR009045">
    <property type="entry name" value="Zn_M74/Hedgehog-like"/>
</dbReference>
<dbReference type="Proteomes" id="UP001235712">
    <property type="component" value="Unassembled WGS sequence"/>
</dbReference>
<name>A0ABT9PBT1_9ACTN</name>
<evidence type="ECO:0000256" key="1">
    <source>
        <dbReference type="SAM" id="SignalP"/>
    </source>
</evidence>
<feature type="chain" id="PRO_5047335683" evidence="1">
    <location>
        <begin position="30"/>
        <end position="362"/>
    </location>
</feature>
<dbReference type="EMBL" id="JAUSQZ010000001">
    <property type="protein sequence ID" value="MDP9830151.1"/>
    <property type="molecule type" value="Genomic_DNA"/>
</dbReference>
<protein>
    <submittedName>
        <fullName evidence="2">Uncharacterized protein</fullName>
    </submittedName>
</protein>
<organism evidence="2 3">
    <name type="scientific">Kineosporia succinea</name>
    <dbReference type="NCBI Taxonomy" id="84632"/>
    <lineage>
        <taxon>Bacteria</taxon>
        <taxon>Bacillati</taxon>
        <taxon>Actinomycetota</taxon>
        <taxon>Actinomycetes</taxon>
        <taxon>Kineosporiales</taxon>
        <taxon>Kineosporiaceae</taxon>
        <taxon>Kineosporia</taxon>
    </lineage>
</organism>
<evidence type="ECO:0000313" key="3">
    <source>
        <dbReference type="Proteomes" id="UP001235712"/>
    </source>
</evidence>